<dbReference type="Pfam" id="PF01850">
    <property type="entry name" value="PIN"/>
    <property type="match status" value="1"/>
</dbReference>
<dbReference type="InterPro" id="IPR002716">
    <property type="entry name" value="PIN_dom"/>
</dbReference>
<dbReference type="CDD" id="cd18755">
    <property type="entry name" value="PIN_MtVapC3_VapC21-like"/>
    <property type="match status" value="1"/>
</dbReference>
<comment type="similarity">
    <text evidence="7 8">Belongs to the PINc/VapC protein family.</text>
</comment>
<keyword evidence="5 8" id="KW-0378">Hydrolase</keyword>
<evidence type="ECO:0000313" key="11">
    <source>
        <dbReference type="Proteomes" id="UP001597417"/>
    </source>
</evidence>
<evidence type="ECO:0000256" key="3">
    <source>
        <dbReference type="ARBA" id="ARBA00022722"/>
    </source>
</evidence>
<proteinExistence type="inferred from homology"/>
<accession>A0ABW5G0A9</accession>
<name>A0ABW5G0A9_9PSEU</name>
<keyword evidence="11" id="KW-1185">Reference proteome</keyword>
<dbReference type="InterPro" id="IPR050556">
    <property type="entry name" value="Type_II_TA_system_RNase"/>
</dbReference>
<dbReference type="EMBL" id="JBHUKR010000013">
    <property type="protein sequence ID" value="MFD2419636.1"/>
    <property type="molecule type" value="Genomic_DNA"/>
</dbReference>
<gene>
    <name evidence="8" type="primary">vapC</name>
    <name evidence="10" type="ORF">ACFSXZ_25230</name>
</gene>
<comment type="function">
    <text evidence="8">Toxic component of a toxin-antitoxin (TA) system. An RNase.</text>
</comment>
<dbReference type="InterPro" id="IPR022907">
    <property type="entry name" value="VapC_family"/>
</dbReference>
<comment type="caution">
    <text evidence="10">The sequence shown here is derived from an EMBL/GenBank/DDBJ whole genome shotgun (WGS) entry which is preliminary data.</text>
</comment>
<dbReference type="HAMAP" id="MF_00265">
    <property type="entry name" value="VapC_Nob1"/>
    <property type="match status" value="1"/>
</dbReference>
<evidence type="ECO:0000259" key="9">
    <source>
        <dbReference type="Pfam" id="PF01850"/>
    </source>
</evidence>
<dbReference type="PANTHER" id="PTHR33653:SF1">
    <property type="entry name" value="RIBONUCLEASE VAPC2"/>
    <property type="match status" value="1"/>
</dbReference>
<evidence type="ECO:0000256" key="4">
    <source>
        <dbReference type="ARBA" id="ARBA00022723"/>
    </source>
</evidence>
<dbReference type="PANTHER" id="PTHR33653">
    <property type="entry name" value="RIBONUCLEASE VAPC2"/>
    <property type="match status" value="1"/>
</dbReference>
<dbReference type="EC" id="3.1.-.-" evidence="8"/>
<protein>
    <recommendedName>
        <fullName evidence="8">Ribonuclease VapC</fullName>
        <shortName evidence="8">RNase VapC</shortName>
        <ecNumber evidence="8">3.1.-.-</ecNumber>
    </recommendedName>
    <alternativeName>
        <fullName evidence="8">Toxin VapC</fullName>
    </alternativeName>
</protein>
<evidence type="ECO:0000313" key="10">
    <source>
        <dbReference type="EMBL" id="MFD2419636.1"/>
    </source>
</evidence>
<evidence type="ECO:0000256" key="5">
    <source>
        <dbReference type="ARBA" id="ARBA00022801"/>
    </source>
</evidence>
<evidence type="ECO:0000256" key="6">
    <source>
        <dbReference type="ARBA" id="ARBA00022842"/>
    </source>
</evidence>
<comment type="cofactor">
    <cofactor evidence="1 8">
        <name>Mg(2+)</name>
        <dbReference type="ChEBI" id="CHEBI:18420"/>
    </cofactor>
</comment>
<keyword evidence="3 8" id="KW-0540">Nuclease</keyword>
<dbReference type="Proteomes" id="UP001597417">
    <property type="component" value="Unassembled WGS sequence"/>
</dbReference>
<evidence type="ECO:0000256" key="7">
    <source>
        <dbReference type="ARBA" id="ARBA00038093"/>
    </source>
</evidence>
<feature type="binding site" evidence="8">
    <location>
        <position position="102"/>
    </location>
    <ligand>
        <name>Mg(2+)</name>
        <dbReference type="ChEBI" id="CHEBI:18420"/>
    </ligand>
</feature>
<organism evidence="10 11">
    <name type="scientific">Amycolatopsis pigmentata</name>
    <dbReference type="NCBI Taxonomy" id="450801"/>
    <lineage>
        <taxon>Bacteria</taxon>
        <taxon>Bacillati</taxon>
        <taxon>Actinomycetota</taxon>
        <taxon>Actinomycetes</taxon>
        <taxon>Pseudonocardiales</taxon>
        <taxon>Pseudonocardiaceae</taxon>
        <taxon>Amycolatopsis</taxon>
    </lineage>
</organism>
<dbReference type="Gene3D" id="3.40.50.1010">
    <property type="entry name" value="5'-nuclease"/>
    <property type="match status" value="1"/>
</dbReference>
<keyword evidence="4 8" id="KW-0479">Metal-binding</keyword>
<feature type="binding site" evidence="8">
    <location>
        <position position="12"/>
    </location>
    <ligand>
        <name>Mg(2+)</name>
        <dbReference type="ChEBI" id="CHEBI:18420"/>
    </ligand>
</feature>
<evidence type="ECO:0000256" key="1">
    <source>
        <dbReference type="ARBA" id="ARBA00001946"/>
    </source>
</evidence>
<evidence type="ECO:0000256" key="2">
    <source>
        <dbReference type="ARBA" id="ARBA00022649"/>
    </source>
</evidence>
<sequence length="153" mass="16756">MTTRTSAHWLIDKSALARIGLSPDAGEWATRIERGLVHITNITLLEVGYSARSADDLRDGFRRPPLSHMPVEYLTPAVEDRAVEVLTLLAERGQHRAPSIPDLLIGAAAELIGLTLLHLDKDFDLIAQITGQPTERLVVDGWPSVPGTPPDRL</sequence>
<keyword evidence="8" id="KW-0800">Toxin</keyword>
<keyword evidence="2 8" id="KW-1277">Toxin-antitoxin system</keyword>
<keyword evidence="6 8" id="KW-0460">Magnesium</keyword>
<dbReference type="RefSeq" id="WP_378267663.1">
    <property type="nucleotide sequence ID" value="NZ_JBHUKR010000013.1"/>
</dbReference>
<evidence type="ECO:0000256" key="8">
    <source>
        <dbReference type="HAMAP-Rule" id="MF_00265"/>
    </source>
</evidence>
<dbReference type="SUPFAM" id="SSF88723">
    <property type="entry name" value="PIN domain-like"/>
    <property type="match status" value="1"/>
</dbReference>
<feature type="domain" description="PIN" evidence="9">
    <location>
        <begin position="10"/>
        <end position="127"/>
    </location>
</feature>
<reference evidence="11" key="1">
    <citation type="journal article" date="2019" name="Int. J. Syst. Evol. Microbiol.">
        <title>The Global Catalogue of Microorganisms (GCM) 10K type strain sequencing project: providing services to taxonomists for standard genome sequencing and annotation.</title>
        <authorList>
            <consortium name="The Broad Institute Genomics Platform"/>
            <consortium name="The Broad Institute Genome Sequencing Center for Infectious Disease"/>
            <person name="Wu L."/>
            <person name="Ma J."/>
        </authorList>
    </citation>
    <scope>NUCLEOTIDE SEQUENCE [LARGE SCALE GENOMIC DNA]</scope>
    <source>
        <strain evidence="11">CGMCC 4.7645</strain>
    </source>
</reference>
<dbReference type="InterPro" id="IPR029060">
    <property type="entry name" value="PIN-like_dom_sf"/>
</dbReference>